<organism evidence="2 3">
    <name type="scientific">Brassica rapa subsp. trilocularis</name>
    <dbReference type="NCBI Taxonomy" id="1813537"/>
    <lineage>
        <taxon>Eukaryota</taxon>
        <taxon>Viridiplantae</taxon>
        <taxon>Streptophyta</taxon>
        <taxon>Embryophyta</taxon>
        <taxon>Tracheophyta</taxon>
        <taxon>Spermatophyta</taxon>
        <taxon>Magnoliopsida</taxon>
        <taxon>eudicotyledons</taxon>
        <taxon>Gunneridae</taxon>
        <taxon>Pentapetalae</taxon>
        <taxon>rosids</taxon>
        <taxon>malvids</taxon>
        <taxon>Brassicales</taxon>
        <taxon>Brassicaceae</taxon>
        <taxon>Brassiceae</taxon>
        <taxon>Brassica</taxon>
    </lineage>
</organism>
<sequence length="197" mass="22792">MTIWKVGNRICSKFSTKAVWENIRRARPPVYWARFIWNQAVIPKHRITSWLFMLNRNPTMDRLVSWGIDLENCCLLCGNSPESRDHLFFLCPYSVRAWENAIGVLGFINPPIQWELVLYWLSSVSTNPAQLAAILQLWHGSIYVIWQERNARYHNGVTKPHFMLSREVIKLAKDKSMAMCSCGSDFASSLVALWSSV</sequence>
<keyword evidence="3" id="KW-1185">Reference proteome</keyword>
<feature type="domain" description="Reverse transcriptase zinc-binding" evidence="1">
    <location>
        <begin position="14"/>
        <end position="98"/>
    </location>
</feature>
<name>A0ABQ7MS00_BRACM</name>
<protein>
    <recommendedName>
        <fullName evidence="1">Reverse transcriptase zinc-binding domain-containing protein</fullName>
    </recommendedName>
</protein>
<evidence type="ECO:0000313" key="3">
    <source>
        <dbReference type="Proteomes" id="UP000823674"/>
    </source>
</evidence>
<dbReference type="Pfam" id="PF13966">
    <property type="entry name" value="zf-RVT"/>
    <property type="match status" value="1"/>
</dbReference>
<dbReference type="PANTHER" id="PTHR33116:SF84">
    <property type="entry name" value="RNA-DIRECTED DNA POLYMERASE"/>
    <property type="match status" value="1"/>
</dbReference>
<gene>
    <name evidence="2" type="primary">A04g506720.1_BraROA</name>
    <name evidence="2" type="ORF">IGI04_016091</name>
</gene>
<evidence type="ECO:0000259" key="1">
    <source>
        <dbReference type="Pfam" id="PF13966"/>
    </source>
</evidence>
<reference evidence="2 3" key="1">
    <citation type="submission" date="2021-03" db="EMBL/GenBank/DDBJ databases">
        <authorList>
            <person name="King G.J."/>
            <person name="Bancroft I."/>
            <person name="Baten A."/>
            <person name="Bloomfield J."/>
            <person name="Borpatragohain P."/>
            <person name="He Z."/>
            <person name="Irish N."/>
            <person name="Irwin J."/>
            <person name="Liu K."/>
            <person name="Mauleon R.P."/>
            <person name="Moore J."/>
            <person name="Morris R."/>
            <person name="Ostergaard L."/>
            <person name="Wang B."/>
            <person name="Wells R."/>
        </authorList>
    </citation>
    <scope>NUCLEOTIDE SEQUENCE [LARGE SCALE GENOMIC DNA]</scope>
    <source>
        <strain evidence="2">R-o-18</strain>
        <tissue evidence="2">Leaf</tissue>
    </source>
</reference>
<evidence type="ECO:0000313" key="2">
    <source>
        <dbReference type="EMBL" id="KAG5401484.1"/>
    </source>
</evidence>
<dbReference type="PANTHER" id="PTHR33116">
    <property type="entry name" value="REVERSE TRANSCRIPTASE ZINC-BINDING DOMAIN-CONTAINING PROTEIN-RELATED-RELATED"/>
    <property type="match status" value="1"/>
</dbReference>
<accession>A0ABQ7MS00</accession>
<dbReference type="InterPro" id="IPR026960">
    <property type="entry name" value="RVT-Znf"/>
</dbReference>
<dbReference type="Proteomes" id="UP000823674">
    <property type="component" value="Chromosome A04"/>
</dbReference>
<comment type="caution">
    <text evidence="2">The sequence shown here is derived from an EMBL/GenBank/DDBJ whole genome shotgun (WGS) entry which is preliminary data.</text>
</comment>
<proteinExistence type="predicted"/>
<dbReference type="EMBL" id="JADBGQ010000004">
    <property type="protein sequence ID" value="KAG5401484.1"/>
    <property type="molecule type" value="Genomic_DNA"/>
</dbReference>